<dbReference type="AlphaFoldDB" id="A0A1G9W4D2"/>
<dbReference type="SUPFAM" id="SSF55874">
    <property type="entry name" value="ATPase domain of HSP90 chaperone/DNA topoisomerase II/histidine kinase"/>
    <property type="match status" value="1"/>
</dbReference>
<dbReference type="OrthoDB" id="9780487at2"/>
<evidence type="ECO:0000256" key="2">
    <source>
        <dbReference type="ARBA" id="ARBA00004651"/>
    </source>
</evidence>
<evidence type="ECO:0000256" key="10">
    <source>
        <dbReference type="ARBA" id="ARBA00023136"/>
    </source>
</evidence>
<dbReference type="SMART" id="SM00387">
    <property type="entry name" value="HATPase_c"/>
    <property type="match status" value="1"/>
</dbReference>
<protein>
    <recommendedName>
        <fullName evidence="3">histidine kinase</fullName>
        <ecNumber evidence="3">2.7.13.3</ecNumber>
    </recommendedName>
</protein>
<dbReference type="InterPro" id="IPR036890">
    <property type="entry name" value="HATPase_C_sf"/>
</dbReference>
<evidence type="ECO:0000313" key="14">
    <source>
        <dbReference type="Proteomes" id="UP000199182"/>
    </source>
</evidence>
<dbReference type="InterPro" id="IPR004358">
    <property type="entry name" value="Sig_transdc_His_kin-like_C"/>
</dbReference>
<dbReference type="Proteomes" id="UP000199182">
    <property type="component" value="Unassembled WGS sequence"/>
</dbReference>
<proteinExistence type="predicted"/>
<dbReference type="InterPro" id="IPR050351">
    <property type="entry name" value="BphY/WalK/GraS-like"/>
</dbReference>
<dbReference type="GO" id="GO:0005886">
    <property type="term" value="C:plasma membrane"/>
    <property type="evidence" value="ECO:0007669"/>
    <property type="project" value="UniProtKB-SubCell"/>
</dbReference>
<keyword evidence="14" id="KW-1185">Reference proteome</keyword>
<comment type="catalytic activity">
    <reaction evidence="1">
        <text>ATP + protein L-histidine = ADP + protein N-phospho-L-histidine.</text>
        <dbReference type="EC" id="2.7.13.3"/>
    </reaction>
</comment>
<sequence length="334" mass="37955">MAGKIRLFVGYLKAHWKVLLLTLVLMGALYLVYSLYGLPWGPAVYTSIIVFSAAVLFCTLSYRSYRKRVKLLLSLKQHANRYLGELPEPTGLIERCYQESLRLQEARCLQNEEKARKDAQDTKRYYTLWSHQIKTPIAAMRLLLGEPVLDTRALEQELFRVEQYVEMVLHYQRLGTNTGDLLLQRYPLDSIVKQALKKVSSLFIYKKLSVRVVPTQMVVLTDEKWLVFVIEQLLTNAVKYTPEGTVSIYPSPDTPDTLVIEDTGIGIRPEDLPLIFEWGYTGYNGRLDKRSTGVGLTLCKQALTMLGHTISVQSVLGKGTVVTLGLSREAFDVE</sequence>
<dbReference type="GO" id="GO:0004721">
    <property type="term" value="F:phosphoprotein phosphatase activity"/>
    <property type="evidence" value="ECO:0007669"/>
    <property type="project" value="TreeGrafter"/>
</dbReference>
<dbReference type="PROSITE" id="PS50109">
    <property type="entry name" value="HIS_KIN"/>
    <property type="match status" value="1"/>
</dbReference>
<comment type="subcellular location">
    <subcellularLocation>
        <location evidence="2">Cell membrane</location>
        <topology evidence="2">Multi-pass membrane protein</topology>
    </subcellularLocation>
</comment>
<dbReference type="InterPro" id="IPR003594">
    <property type="entry name" value="HATPase_dom"/>
</dbReference>
<reference evidence="13 14" key="1">
    <citation type="submission" date="2016-10" db="EMBL/GenBank/DDBJ databases">
        <authorList>
            <person name="de Groot N.N."/>
        </authorList>
    </citation>
    <scope>NUCLEOTIDE SEQUENCE [LARGE SCALE GENOMIC DNA]</scope>
    <source>
        <strain evidence="13 14">CGMCC 1.5012</strain>
    </source>
</reference>
<evidence type="ECO:0000256" key="9">
    <source>
        <dbReference type="ARBA" id="ARBA00023012"/>
    </source>
</evidence>
<dbReference type="GO" id="GO:0016036">
    <property type="term" value="P:cellular response to phosphate starvation"/>
    <property type="evidence" value="ECO:0007669"/>
    <property type="project" value="TreeGrafter"/>
</dbReference>
<accession>A0A1G9W4D2</accession>
<dbReference type="PRINTS" id="PR00344">
    <property type="entry name" value="BCTRLSENSOR"/>
</dbReference>
<evidence type="ECO:0000313" key="13">
    <source>
        <dbReference type="EMBL" id="SDM79394.1"/>
    </source>
</evidence>
<evidence type="ECO:0000256" key="8">
    <source>
        <dbReference type="ARBA" id="ARBA00022989"/>
    </source>
</evidence>
<keyword evidence="10 11" id="KW-0472">Membrane</keyword>
<dbReference type="InterPro" id="IPR005467">
    <property type="entry name" value="His_kinase_dom"/>
</dbReference>
<dbReference type="PANTHER" id="PTHR45453">
    <property type="entry name" value="PHOSPHATE REGULON SENSOR PROTEIN PHOR"/>
    <property type="match status" value="1"/>
</dbReference>
<evidence type="ECO:0000256" key="11">
    <source>
        <dbReference type="SAM" id="Phobius"/>
    </source>
</evidence>
<dbReference type="PANTHER" id="PTHR45453:SF2">
    <property type="entry name" value="HISTIDINE KINASE"/>
    <property type="match status" value="1"/>
</dbReference>
<organism evidence="13 14">
    <name type="scientific">Acetanaerobacterium elongatum</name>
    <dbReference type="NCBI Taxonomy" id="258515"/>
    <lineage>
        <taxon>Bacteria</taxon>
        <taxon>Bacillati</taxon>
        <taxon>Bacillota</taxon>
        <taxon>Clostridia</taxon>
        <taxon>Eubacteriales</taxon>
        <taxon>Oscillospiraceae</taxon>
        <taxon>Acetanaerobacterium</taxon>
    </lineage>
</organism>
<feature type="domain" description="Histidine kinase" evidence="12">
    <location>
        <begin position="128"/>
        <end position="330"/>
    </location>
</feature>
<evidence type="ECO:0000256" key="1">
    <source>
        <dbReference type="ARBA" id="ARBA00000085"/>
    </source>
</evidence>
<dbReference type="RefSeq" id="WP_092638185.1">
    <property type="nucleotide sequence ID" value="NZ_FNID01000005.1"/>
</dbReference>
<keyword evidence="6 11" id="KW-0812">Transmembrane</keyword>
<keyword evidence="8 11" id="KW-1133">Transmembrane helix</keyword>
<dbReference type="Gene3D" id="3.30.565.10">
    <property type="entry name" value="Histidine kinase-like ATPase, C-terminal domain"/>
    <property type="match status" value="1"/>
</dbReference>
<evidence type="ECO:0000256" key="3">
    <source>
        <dbReference type="ARBA" id="ARBA00012438"/>
    </source>
</evidence>
<evidence type="ECO:0000256" key="6">
    <source>
        <dbReference type="ARBA" id="ARBA00022692"/>
    </source>
</evidence>
<evidence type="ECO:0000256" key="4">
    <source>
        <dbReference type="ARBA" id="ARBA00022475"/>
    </source>
</evidence>
<keyword evidence="9" id="KW-0902">Two-component regulatory system</keyword>
<dbReference type="EMBL" id="FNID01000005">
    <property type="protein sequence ID" value="SDM79394.1"/>
    <property type="molecule type" value="Genomic_DNA"/>
</dbReference>
<feature type="transmembrane region" description="Helical" evidence="11">
    <location>
        <begin position="16"/>
        <end position="36"/>
    </location>
</feature>
<evidence type="ECO:0000256" key="5">
    <source>
        <dbReference type="ARBA" id="ARBA00022679"/>
    </source>
</evidence>
<keyword evidence="4" id="KW-1003">Cell membrane</keyword>
<name>A0A1G9W4D2_9FIRM</name>
<gene>
    <name evidence="13" type="ORF">SAMN05192585_10540</name>
</gene>
<dbReference type="STRING" id="258515.SAMN05192585_10540"/>
<feature type="transmembrane region" description="Helical" evidence="11">
    <location>
        <begin position="42"/>
        <end position="62"/>
    </location>
</feature>
<keyword evidence="5" id="KW-0808">Transferase</keyword>
<keyword evidence="7 13" id="KW-0418">Kinase</keyword>
<dbReference type="Pfam" id="PF02518">
    <property type="entry name" value="HATPase_c"/>
    <property type="match status" value="1"/>
</dbReference>
<dbReference type="EC" id="2.7.13.3" evidence="3"/>
<dbReference type="GO" id="GO:0000155">
    <property type="term" value="F:phosphorelay sensor kinase activity"/>
    <property type="evidence" value="ECO:0007669"/>
    <property type="project" value="TreeGrafter"/>
</dbReference>
<evidence type="ECO:0000259" key="12">
    <source>
        <dbReference type="PROSITE" id="PS50109"/>
    </source>
</evidence>
<evidence type="ECO:0000256" key="7">
    <source>
        <dbReference type="ARBA" id="ARBA00022777"/>
    </source>
</evidence>